<dbReference type="Pfam" id="PF13560">
    <property type="entry name" value="HTH_31"/>
    <property type="match status" value="1"/>
</dbReference>
<reference evidence="3" key="1">
    <citation type="journal article" date="2019" name="Int. J. Syst. Evol. Microbiol.">
        <title>The Global Catalogue of Microorganisms (GCM) 10K type strain sequencing project: providing services to taxonomists for standard genome sequencing and annotation.</title>
        <authorList>
            <consortium name="The Broad Institute Genomics Platform"/>
            <consortium name="The Broad Institute Genome Sequencing Center for Infectious Disease"/>
            <person name="Wu L."/>
            <person name="Ma J."/>
        </authorList>
    </citation>
    <scope>NUCLEOTIDE SEQUENCE [LARGE SCALE GENOMIC DNA]</scope>
    <source>
        <strain evidence="3">CGMCC 4.7304</strain>
    </source>
</reference>
<dbReference type="SUPFAM" id="SSF47413">
    <property type="entry name" value="lambda repressor-like DNA-binding domains"/>
    <property type="match status" value="1"/>
</dbReference>
<dbReference type="EMBL" id="JBHSPB010000010">
    <property type="protein sequence ID" value="MFC5722009.1"/>
    <property type="molecule type" value="Genomic_DNA"/>
</dbReference>
<dbReference type="PROSITE" id="PS50943">
    <property type="entry name" value="HTH_CROC1"/>
    <property type="match status" value="1"/>
</dbReference>
<dbReference type="Pfam" id="PF19054">
    <property type="entry name" value="DUF5753"/>
    <property type="match status" value="1"/>
</dbReference>
<protein>
    <submittedName>
        <fullName evidence="2">Helix-turn-helix domain-containing protein</fullName>
    </submittedName>
</protein>
<dbReference type="InterPro" id="IPR010982">
    <property type="entry name" value="Lambda_DNA-bd_dom_sf"/>
</dbReference>
<accession>A0ABW0YZI7</accession>
<comment type="caution">
    <text evidence="2">The sequence shown here is derived from an EMBL/GenBank/DDBJ whole genome shotgun (WGS) entry which is preliminary data.</text>
</comment>
<organism evidence="2 3">
    <name type="scientific">Streptomyces gamaensis</name>
    <dbReference type="NCBI Taxonomy" id="1763542"/>
    <lineage>
        <taxon>Bacteria</taxon>
        <taxon>Bacillati</taxon>
        <taxon>Actinomycetota</taxon>
        <taxon>Actinomycetes</taxon>
        <taxon>Kitasatosporales</taxon>
        <taxon>Streptomycetaceae</taxon>
        <taxon>Streptomyces</taxon>
    </lineage>
</organism>
<dbReference type="RefSeq" id="WP_390317371.1">
    <property type="nucleotide sequence ID" value="NZ_JBHSPB010000010.1"/>
</dbReference>
<gene>
    <name evidence="2" type="ORF">ACFP1Z_17720</name>
</gene>
<evidence type="ECO:0000259" key="1">
    <source>
        <dbReference type="PROSITE" id="PS50943"/>
    </source>
</evidence>
<evidence type="ECO:0000313" key="3">
    <source>
        <dbReference type="Proteomes" id="UP001596083"/>
    </source>
</evidence>
<feature type="domain" description="HTH cro/C1-type" evidence="1">
    <location>
        <begin position="19"/>
        <end position="72"/>
    </location>
</feature>
<dbReference type="Proteomes" id="UP001596083">
    <property type="component" value="Unassembled WGS sequence"/>
</dbReference>
<proteinExistence type="predicted"/>
<name>A0ABW0YZI7_9ACTN</name>
<sequence>MTDGPTGSTVPRRQLGRYLRDLRNNARLTVRAAALKLEWSEAKMWRIETGQTSLRSLDVEAMCKIYGAPPDLTEGLMALAKETKAKGWWHAYGDVIPEWLDLFIGLEEAATRISWYEDVLVPGLMQCEEYARTIIRAHLPHQEADEIERRVHVRIARQALLTRATDPTNLRVALNEAVVHRPIGGNRVMAAQLRHIVTVGDLPNVSVRVVPFGAGLFPGVLSGPFVALRFPTGKDGRHTEPPTVYADSYTGALYLDKPNEVERYETAFTNIWEMALDEEDSRRLISEVAGSYERQHG</sequence>
<keyword evidence="3" id="KW-1185">Reference proteome</keyword>
<dbReference type="InterPro" id="IPR043917">
    <property type="entry name" value="DUF5753"/>
</dbReference>
<dbReference type="InterPro" id="IPR001387">
    <property type="entry name" value="Cro/C1-type_HTH"/>
</dbReference>
<dbReference type="Gene3D" id="1.10.260.40">
    <property type="entry name" value="lambda repressor-like DNA-binding domains"/>
    <property type="match status" value="1"/>
</dbReference>
<evidence type="ECO:0000313" key="2">
    <source>
        <dbReference type="EMBL" id="MFC5722009.1"/>
    </source>
</evidence>